<organism evidence="7 8">
    <name type="scientific">Apiospora saccharicola</name>
    <dbReference type="NCBI Taxonomy" id="335842"/>
    <lineage>
        <taxon>Eukaryota</taxon>
        <taxon>Fungi</taxon>
        <taxon>Dikarya</taxon>
        <taxon>Ascomycota</taxon>
        <taxon>Pezizomycotina</taxon>
        <taxon>Sordariomycetes</taxon>
        <taxon>Xylariomycetidae</taxon>
        <taxon>Amphisphaeriales</taxon>
        <taxon>Apiosporaceae</taxon>
        <taxon>Apiospora</taxon>
    </lineage>
</organism>
<dbReference type="InterPro" id="IPR012341">
    <property type="entry name" value="6hp_glycosidase-like_sf"/>
</dbReference>
<keyword evidence="5" id="KW-1015">Disulfide bond</keyword>
<keyword evidence="4 6" id="KW-0378">Hydrolase</keyword>
<dbReference type="EC" id="3.2.1.-" evidence="6"/>
<comment type="similarity">
    <text evidence="3 6">Belongs to the glycosyl hydrolase 47 family.</text>
</comment>
<protein>
    <recommendedName>
        <fullName evidence="6">alpha-1,2-Mannosidase</fullName>
        <ecNumber evidence="6">3.2.1.-</ecNumber>
    </recommendedName>
</protein>
<dbReference type="Gene3D" id="1.50.10.10">
    <property type="match status" value="1"/>
</dbReference>
<keyword evidence="6" id="KW-0326">Glycosidase</keyword>
<evidence type="ECO:0000313" key="8">
    <source>
        <dbReference type="Proteomes" id="UP001446871"/>
    </source>
</evidence>
<dbReference type="PANTHER" id="PTHR11742:SF29">
    <property type="entry name" value="ALPHA-1,2-MANNOSIDASE"/>
    <property type="match status" value="1"/>
</dbReference>
<comment type="cofactor">
    <cofactor evidence="1">
        <name>Ca(2+)</name>
        <dbReference type="ChEBI" id="CHEBI:29108"/>
    </cofactor>
</comment>
<reference evidence="7 8" key="1">
    <citation type="submission" date="2023-01" db="EMBL/GenBank/DDBJ databases">
        <title>Analysis of 21 Apiospora genomes using comparative genomics revels a genus with tremendous synthesis potential of carbohydrate active enzymes and secondary metabolites.</title>
        <authorList>
            <person name="Sorensen T."/>
        </authorList>
    </citation>
    <scope>NUCLEOTIDE SEQUENCE [LARGE SCALE GENOMIC DNA]</scope>
    <source>
        <strain evidence="7 8">CBS 83171</strain>
    </source>
</reference>
<evidence type="ECO:0000256" key="4">
    <source>
        <dbReference type="ARBA" id="ARBA00022801"/>
    </source>
</evidence>
<comment type="pathway">
    <text evidence="2">Protein modification; protein glycosylation.</text>
</comment>
<gene>
    <name evidence="7" type="ORF">PG996_000437</name>
</gene>
<accession>A0ABR1WDR9</accession>
<dbReference type="InterPro" id="IPR050749">
    <property type="entry name" value="Glycosyl_Hydrolase_47"/>
</dbReference>
<evidence type="ECO:0000256" key="1">
    <source>
        <dbReference type="ARBA" id="ARBA00001913"/>
    </source>
</evidence>
<evidence type="ECO:0000256" key="6">
    <source>
        <dbReference type="RuleBase" id="RU361193"/>
    </source>
</evidence>
<proteinExistence type="inferred from homology"/>
<keyword evidence="8" id="KW-1185">Reference proteome</keyword>
<dbReference type="InterPro" id="IPR001382">
    <property type="entry name" value="Glyco_hydro_47"/>
</dbReference>
<dbReference type="SUPFAM" id="SSF48225">
    <property type="entry name" value="Seven-hairpin glycosidases"/>
    <property type="match status" value="1"/>
</dbReference>
<sequence>MYADMRARSKNRFGTSRRLLPAVAILAVFYVLYRCNVRQVEESQWLASYMNVDAPLQLGAATVKSSFNWSRVKHQHPPVGELEPLPTTKGLRALPKVQHAFKSETTKAKAVREARRREVRELFQRDWQAYRKYAWMKDALKPMSGSFVDQFSGWAATLVDSLDSLWIMGLREEFNEAVDAVAGIDFGKSSSPRVNTFETNIRYLGGLLAAYDLSKREILLVKAKELGELLYGAFNTANRMPVDFIDFTRAKTGDELFVESSVVSASPGTLSLEMTRLSQLTGDPKYYNAMSKVMDVFYSQQNETQLPGLWPMMVSMSSQDVSTGFTFTLAGCADSLYEYLPKMYGLIQGAEAKYKIMSERFMDAANKYMFFRPMVPGEEDMLVSGNVNVYNDGSHLLDPETEHLACYIGGTMALGGRLLNRPNDVQIGAKLTQGCIYAYKSMPAGVGPERYNMIACDSRKDCPWDEQVWIQERQKRPEWKEHLPKGFTTAKDPRYILRPEAIESVFLLYRITGRTEFQDAAWDMFQGVRNSTGAKLASAAVPDVTKPVDPSENEDYMESFWLAETLKYFYLAFSPPDLVSLDDYVFNTEAHPFLRPK</sequence>
<evidence type="ECO:0000256" key="2">
    <source>
        <dbReference type="ARBA" id="ARBA00004922"/>
    </source>
</evidence>
<evidence type="ECO:0000256" key="5">
    <source>
        <dbReference type="ARBA" id="ARBA00023157"/>
    </source>
</evidence>
<dbReference type="Pfam" id="PF01532">
    <property type="entry name" value="Glyco_hydro_47"/>
    <property type="match status" value="1"/>
</dbReference>
<comment type="caution">
    <text evidence="7">The sequence shown here is derived from an EMBL/GenBank/DDBJ whole genome shotgun (WGS) entry which is preliminary data.</text>
</comment>
<evidence type="ECO:0000256" key="3">
    <source>
        <dbReference type="ARBA" id="ARBA00007658"/>
    </source>
</evidence>
<dbReference type="EMBL" id="JAQQWM010000001">
    <property type="protein sequence ID" value="KAK8081656.1"/>
    <property type="molecule type" value="Genomic_DNA"/>
</dbReference>
<name>A0ABR1WDR9_9PEZI</name>
<dbReference type="PANTHER" id="PTHR11742">
    <property type="entry name" value="MANNOSYL-OLIGOSACCHARIDE ALPHA-1,2-MANNOSIDASE-RELATED"/>
    <property type="match status" value="1"/>
</dbReference>
<evidence type="ECO:0000313" key="7">
    <source>
        <dbReference type="EMBL" id="KAK8081656.1"/>
    </source>
</evidence>
<dbReference type="InterPro" id="IPR036026">
    <property type="entry name" value="Seven-hairpin_glycosidases"/>
</dbReference>
<dbReference type="PRINTS" id="PR00747">
    <property type="entry name" value="GLYHDRLASE47"/>
</dbReference>
<dbReference type="GO" id="GO:0016787">
    <property type="term" value="F:hydrolase activity"/>
    <property type="evidence" value="ECO:0007669"/>
    <property type="project" value="UniProtKB-KW"/>
</dbReference>
<dbReference type="Proteomes" id="UP001446871">
    <property type="component" value="Unassembled WGS sequence"/>
</dbReference>